<feature type="domain" description="DDE-1" evidence="2">
    <location>
        <begin position="959"/>
        <end position="1039"/>
    </location>
</feature>
<sequence>MDLMLFKRLFLLLCMTQTVDCWIGRVQNKSNLVSKYVELCGSEFLCSADNTRPSSKNERSDLVTENCPQCFCNDDCEVNRNCCPDKILSTTCVQTKLFVNKQNFIDENQYLMVSSCPVTDKDFYRQNCNFPVEQSNFLNQVPVYSPITNKTYVNIQCSKCNGEDEVMPWTYFISCPRKKVDLDVYSDAGHLWYGMQQNECAINYMPPLKSNPKRCRSLPVVAECNITGTWEQYDEDVLNACRQYRNQYGVFQNVFCFICNTVAQQGATSLSLDECSNHTTCPQYVNNTQNAKNNSKDYATRYNKNVYTYTDALVNITEKYNSAENEYTADVNMLSWNLGDDIGNYLPLNNITIETLDSHIVNLTSLYEEYVRAGGYENWCHENHQIDKIYPGFKARKNCLCEENCYKYSLCCPDVAFYEHRACVPGFMDQNLDSKTPGAYYFLISRCPVSYTYTYIKSRCEELFDYDVFNNPVTDVQRNIAYKNIYCFLCHNQLEDVNLNLTDVKAWQVKLVCPLVVFPMYMKSYTSLLQAAILSNCSVQFSSADIVDRCEPETYDTINKCNVTGLVKSVSENARKMCENTGRLVMKKSRNYLYKNQICDLCNSETFEDPVGFCFTGNQQNISYVNGCRFDILDMQAYPFKNNFCWKCNAFYTSRDFDLNEIRVSYRDLFSFSEKKTYNVKSLESHCSEREFKDVLKNTCRELLCSRGKVLKNNSCSYLVPYDRELRYRLAFRVSMSSYSRQKSIRATIEDFQSYVQQEINEGFVEIEEKYVFSNKSCNSSDTVENVTHFEVLMLLQLKINNMIFPIDRNSLELHLLNLTNTTVHLDDVNLEFQESAEAWNLPSFVRQDMFTRDSCYMKDVLATSDSENSVVPLINDVNNLLFCVQIQLKRNEYVLSDDYSHVYVETIKSDFKIKEFVKSDNGSIRLCLNSYQKFIENRFELESDATLVEIVLMWDGVPSNWLFGYSDSGYMDSELFLLWFKMVFLPNCGAKRPVLLIMDNHDSHTTLDLIECARENQVELLGLPPHTTHILQPLDVSIN</sequence>
<dbReference type="GO" id="GO:0003677">
    <property type="term" value="F:DNA binding"/>
    <property type="evidence" value="ECO:0007669"/>
    <property type="project" value="TreeGrafter"/>
</dbReference>
<protein>
    <recommendedName>
        <fullName evidence="2">DDE-1 domain-containing protein</fullName>
    </recommendedName>
</protein>
<accession>A0A8W8JZP9</accession>
<keyword evidence="1" id="KW-0732">Signal</keyword>
<dbReference type="GO" id="GO:0005634">
    <property type="term" value="C:nucleus"/>
    <property type="evidence" value="ECO:0007669"/>
    <property type="project" value="TreeGrafter"/>
</dbReference>
<dbReference type="EnsemblMetazoa" id="G2179.1">
    <property type="protein sequence ID" value="G2179.1:cds"/>
    <property type="gene ID" value="G2179"/>
</dbReference>
<evidence type="ECO:0000259" key="2">
    <source>
        <dbReference type="Pfam" id="PF03184"/>
    </source>
</evidence>
<evidence type="ECO:0000256" key="1">
    <source>
        <dbReference type="SAM" id="SignalP"/>
    </source>
</evidence>
<name>A0A8W8JZP9_MAGGI</name>
<dbReference type="InterPro" id="IPR004875">
    <property type="entry name" value="DDE_SF_endonuclease_dom"/>
</dbReference>
<feature type="chain" id="PRO_5036471414" description="DDE-1 domain-containing protein" evidence="1">
    <location>
        <begin position="22"/>
        <end position="1040"/>
    </location>
</feature>
<dbReference type="PANTHER" id="PTHR19303">
    <property type="entry name" value="TRANSPOSON"/>
    <property type="match status" value="1"/>
</dbReference>
<proteinExistence type="predicted"/>
<dbReference type="Proteomes" id="UP000005408">
    <property type="component" value="Unassembled WGS sequence"/>
</dbReference>
<reference evidence="3" key="1">
    <citation type="submission" date="2022-08" db="UniProtKB">
        <authorList>
            <consortium name="EnsemblMetazoa"/>
        </authorList>
    </citation>
    <scope>IDENTIFICATION</scope>
    <source>
        <strain evidence="3">05x7-T-G4-1.051#20</strain>
    </source>
</reference>
<dbReference type="InterPro" id="IPR050863">
    <property type="entry name" value="CenT-Element_Derived"/>
</dbReference>
<organism evidence="3 4">
    <name type="scientific">Magallana gigas</name>
    <name type="common">Pacific oyster</name>
    <name type="synonym">Crassostrea gigas</name>
    <dbReference type="NCBI Taxonomy" id="29159"/>
    <lineage>
        <taxon>Eukaryota</taxon>
        <taxon>Metazoa</taxon>
        <taxon>Spiralia</taxon>
        <taxon>Lophotrochozoa</taxon>
        <taxon>Mollusca</taxon>
        <taxon>Bivalvia</taxon>
        <taxon>Autobranchia</taxon>
        <taxon>Pteriomorphia</taxon>
        <taxon>Ostreida</taxon>
        <taxon>Ostreoidea</taxon>
        <taxon>Ostreidae</taxon>
        <taxon>Magallana</taxon>
    </lineage>
</organism>
<evidence type="ECO:0000313" key="3">
    <source>
        <dbReference type="EnsemblMetazoa" id="G2179.1:cds"/>
    </source>
</evidence>
<dbReference type="AlphaFoldDB" id="A0A8W8JZP9"/>
<dbReference type="Pfam" id="PF03184">
    <property type="entry name" value="DDE_1"/>
    <property type="match status" value="1"/>
</dbReference>
<keyword evidence="4" id="KW-1185">Reference proteome</keyword>
<evidence type="ECO:0000313" key="4">
    <source>
        <dbReference type="Proteomes" id="UP000005408"/>
    </source>
</evidence>
<dbReference type="PANTHER" id="PTHR19303:SF74">
    <property type="entry name" value="POGO TRANSPOSABLE ELEMENT WITH KRAB DOMAIN"/>
    <property type="match status" value="1"/>
</dbReference>
<feature type="signal peptide" evidence="1">
    <location>
        <begin position="1"/>
        <end position="21"/>
    </location>
</feature>